<dbReference type="AlphaFoldDB" id="A0A0F0I076"/>
<gene>
    <name evidence="2" type="ORF">P875_00042646</name>
</gene>
<comment type="caution">
    <text evidence="2">The sequence shown here is derived from an EMBL/GenBank/DDBJ whole genome shotgun (WGS) entry which is preliminary data.</text>
</comment>
<dbReference type="STRING" id="1403190.A0A0F0I076"/>
<reference evidence="2 3" key="1">
    <citation type="submission" date="2015-02" db="EMBL/GenBank/DDBJ databases">
        <title>Draft genome sequence of Aspergillus parasiticus SU-1.</title>
        <authorList>
            <person name="Yu J."/>
            <person name="Fedorova N."/>
            <person name="Yin Y."/>
            <person name="Losada L."/>
            <person name="Zafar N."/>
            <person name="Taujale R."/>
            <person name="Ehrlich K.C."/>
            <person name="Bhatnagar D."/>
            <person name="Cleveland T.E."/>
            <person name="Bennett J.W."/>
            <person name="Nierman W.C."/>
        </authorList>
    </citation>
    <scope>NUCLEOTIDE SEQUENCE [LARGE SCALE GENOMIC DNA]</scope>
    <source>
        <strain evidence="3">ATCC 56775 / NRRL 5862 / SRRC 143 / SU-1</strain>
    </source>
</reference>
<keyword evidence="1" id="KW-0812">Transmembrane</keyword>
<dbReference type="PANTHER" id="PTHR42037:SF1">
    <property type="match status" value="1"/>
</dbReference>
<dbReference type="OrthoDB" id="4851849at2759"/>
<feature type="transmembrane region" description="Helical" evidence="1">
    <location>
        <begin position="524"/>
        <end position="543"/>
    </location>
</feature>
<name>A0A0F0I076_ASPPU</name>
<dbReference type="Pfam" id="PF14441">
    <property type="entry name" value="OTT_1508_deam"/>
    <property type="match status" value="1"/>
</dbReference>
<dbReference type="Proteomes" id="UP000033540">
    <property type="component" value="Unassembled WGS sequence"/>
</dbReference>
<evidence type="ECO:0000313" key="3">
    <source>
        <dbReference type="Proteomes" id="UP000033540"/>
    </source>
</evidence>
<accession>A0A0F0I076</accession>
<dbReference type="EMBL" id="JZEE01000693">
    <property type="protein sequence ID" value="KJK61125.1"/>
    <property type="molecule type" value="Genomic_DNA"/>
</dbReference>
<protein>
    <submittedName>
        <fullName evidence="2">OTT1508-like deaminase</fullName>
    </submittedName>
</protein>
<keyword evidence="1" id="KW-1133">Transmembrane helix</keyword>
<evidence type="ECO:0000313" key="2">
    <source>
        <dbReference type="EMBL" id="KJK61125.1"/>
    </source>
</evidence>
<evidence type="ECO:0000256" key="1">
    <source>
        <dbReference type="SAM" id="Phobius"/>
    </source>
</evidence>
<proteinExistence type="predicted"/>
<dbReference type="InterPro" id="IPR027796">
    <property type="entry name" value="OTT_1508_deam-like"/>
</dbReference>
<sequence length="544" mass="61897">MAQRPASSPYVRHRPRELRRLYEPLSLLCALQEQMAEQKDIEVVDAGGAGGILHPRRDFLNALVQLAAFEQGCDLAITAGYDHDSVVIAVAGSPDVSDRVIRFLERLLGMVTGALHAGLCAETWNRELSKISDYVTGLHNENSFAVYHMIFHHIAPICINSMAAESSDPKGMTMASPCSSLRFDFADWFRRTFFSSNGMALPKTDMPALVHNCFSAYQDGKFEIFKRFVCQSQRSAGLFEKFHRQLLNLTMPMAMCELLLKSSNSIRQDLNREIRVCNVPPGERMKIPLVRKKLNLDGIAHRMFSDSQRSKQLSQVLERFVPAPSKLIERLKYYQENVLTQIHPELRLVDYFDKSNQVQYFDKYDRYIATSKPSCYLCSQYLSHRLNYHLRKCDPNDIDLHWRLPDIKAAESSAHFKEQTDILRKITERVRRDVESFVLDRCSESNESLMDDDISQSFSLSTETTTKSEEISYGEADECPNLYRFPLGTEGDKPLGCGQFAGGEDGDEEDEVVFRGRQGKAGNIFHYLNLVFLFVLLLMSGGLS</sequence>
<organism evidence="2 3">
    <name type="scientific">Aspergillus parasiticus (strain ATCC 56775 / NRRL 5862 / SRRC 143 / SU-1)</name>
    <dbReference type="NCBI Taxonomy" id="1403190"/>
    <lineage>
        <taxon>Eukaryota</taxon>
        <taxon>Fungi</taxon>
        <taxon>Dikarya</taxon>
        <taxon>Ascomycota</taxon>
        <taxon>Pezizomycotina</taxon>
        <taxon>Eurotiomycetes</taxon>
        <taxon>Eurotiomycetidae</taxon>
        <taxon>Eurotiales</taxon>
        <taxon>Aspergillaceae</taxon>
        <taxon>Aspergillus</taxon>
        <taxon>Aspergillus subgen. Circumdati</taxon>
    </lineage>
</organism>
<dbReference type="PANTHER" id="PTHR42037">
    <property type="match status" value="1"/>
</dbReference>
<keyword evidence="1" id="KW-0472">Membrane</keyword>